<comment type="caution">
    <text evidence="7">The sequence shown here is derived from an EMBL/GenBank/DDBJ whole genome shotgun (WGS) entry which is preliminary data.</text>
</comment>
<evidence type="ECO:0000313" key="8">
    <source>
        <dbReference type="Proteomes" id="UP001501094"/>
    </source>
</evidence>
<evidence type="ECO:0000256" key="5">
    <source>
        <dbReference type="SAM" id="Phobius"/>
    </source>
</evidence>
<dbReference type="PROSITE" id="PS50901">
    <property type="entry name" value="FTSK"/>
    <property type="match status" value="1"/>
</dbReference>
<accession>A0ABN2NGC9</accession>
<feature type="binding site" evidence="3">
    <location>
        <begin position="393"/>
        <end position="400"/>
    </location>
    <ligand>
        <name>ATP</name>
        <dbReference type="ChEBI" id="CHEBI:30616"/>
    </ligand>
</feature>
<evidence type="ECO:0000259" key="6">
    <source>
        <dbReference type="PROSITE" id="PS50901"/>
    </source>
</evidence>
<reference evidence="7 8" key="1">
    <citation type="journal article" date="2019" name="Int. J. Syst. Evol. Microbiol.">
        <title>The Global Catalogue of Microorganisms (GCM) 10K type strain sequencing project: providing services to taxonomists for standard genome sequencing and annotation.</title>
        <authorList>
            <consortium name="The Broad Institute Genomics Platform"/>
            <consortium name="The Broad Institute Genome Sequencing Center for Infectious Disease"/>
            <person name="Wu L."/>
            <person name="Ma J."/>
        </authorList>
    </citation>
    <scope>NUCLEOTIDE SEQUENCE [LARGE SCALE GENOMIC DNA]</scope>
    <source>
        <strain evidence="7 8">JCM 14326</strain>
    </source>
</reference>
<dbReference type="InterPro" id="IPR002543">
    <property type="entry name" value="FtsK_dom"/>
</dbReference>
<proteinExistence type="predicted"/>
<feature type="transmembrane region" description="Helical" evidence="5">
    <location>
        <begin position="188"/>
        <end position="208"/>
    </location>
</feature>
<name>A0ABN2NGC9_9MICO</name>
<dbReference type="RefSeq" id="WP_344102672.1">
    <property type="nucleotide sequence ID" value="NZ_BAAANL010000004.1"/>
</dbReference>
<dbReference type="PANTHER" id="PTHR22683:SF41">
    <property type="entry name" value="DNA TRANSLOCASE FTSK"/>
    <property type="match status" value="1"/>
</dbReference>
<feature type="region of interest" description="Disordered" evidence="4">
    <location>
        <begin position="28"/>
        <end position="47"/>
    </location>
</feature>
<dbReference type="Proteomes" id="UP001501094">
    <property type="component" value="Unassembled WGS sequence"/>
</dbReference>
<dbReference type="EMBL" id="BAAANL010000004">
    <property type="protein sequence ID" value="GAA1863802.1"/>
    <property type="molecule type" value="Genomic_DNA"/>
</dbReference>
<sequence>MSNGNEKRLPDDGELFAMVYGAAEVGRDARPASGGAGVPSSDDGMPGADAVAGEDNALSGEVIPAPAGPAEVEARAPRVIRQRGTGEPLRVLPEWATSWDVFLPAMRRHTAYLASWTAHHGLRLPFDYAPKFLGRSMVGLAVCTRGLVRWVLDSDQKATRKLLVEGVRGTAEYRALRKEYREQVRARLAGLTAGGVLLGVAGVTLYGALGPDGFQLAAAGAGAAALTAFGIVGTRKVDKPIASEHSTKVPALTVDVVTDALMRLELSGQRGEVKRGNAEIKVLRIFPATGGTEIHVDLPAGATAADVVKSKDKLAGALRRPIDCVWPEGNPKAHPSRLNLYIADKALSERGVVPFKYRRRGVTNVFEEFEIGHDQRGRGVSVSLMYNNGLVGGLPGMGKTFVLRVFMVGAALDPRTELHIHELKGTGDLLPFEPIAHVCRSGDDPDDIAALLTDLKGIQAEMRRRAKIIRTLPRSVVTESKVTDELAAVGNPHGFKPLMLVIDESQLAFNDPTHGKEITALVEDIERRGRALAIMVWLATQRPNKDAIPTSISALISLRLCLRVGDQTTNDMVLGTSMYQAGHRATEFSGEDKGVALLAGEKSDPQLVRGAYIDGATTDQIVERARAHREELGLLTGAAAGEEPADVDHSTILDHLLAVWPENDPDWPNGKVWSDELAARLAEHKPALYDGWTGPQVNAAVKNHGIEAKGVKHKDAGGIPRNRAGLTRTDLAAAAADEAALPEFDTLARPDESEED</sequence>
<evidence type="ECO:0000256" key="4">
    <source>
        <dbReference type="SAM" id="MobiDB-lite"/>
    </source>
</evidence>
<dbReference type="SUPFAM" id="SSF52540">
    <property type="entry name" value="P-loop containing nucleoside triphosphate hydrolases"/>
    <property type="match status" value="1"/>
</dbReference>
<dbReference type="InterPro" id="IPR050206">
    <property type="entry name" value="FtsK/SpoIIIE/SftA"/>
</dbReference>
<dbReference type="PANTHER" id="PTHR22683">
    <property type="entry name" value="SPORULATION PROTEIN RELATED"/>
    <property type="match status" value="1"/>
</dbReference>
<keyword evidence="5" id="KW-1133">Transmembrane helix</keyword>
<protein>
    <submittedName>
        <fullName evidence="7">FtsK/SpoIIIE domain-containing protein</fullName>
    </submittedName>
</protein>
<keyword evidence="8" id="KW-1185">Reference proteome</keyword>
<keyword evidence="1 3" id="KW-0547">Nucleotide-binding</keyword>
<evidence type="ECO:0000256" key="1">
    <source>
        <dbReference type="ARBA" id="ARBA00022741"/>
    </source>
</evidence>
<dbReference type="Gene3D" id="3.40.50.300">
    <property type="entry name" value="P-loop containing nucleotide triphosphate hydrolases"/>
    <property type="match status" value="1"/>
</dbReference>
<organism evidence="7 8">
    <name type="scientific">Myceligenerans crystallogenes</name>
    <dbReference type="NCBI Taxonomy" id="316335"/>
    <lineage>
        <taxon>Bacteria</taxon>
        <taxon>Bacillati</taxon>
        <taxon>Actinomycetota</taxon>
        <taxon>Actinomycetes</taxon>
        <taxon>Micrococcales</taxon>
        <taxon>Promicromonosporaceae</taxon>
        <taxon>Myceligenerans</taxon>
    </lineage>
</organism>
<evidence type="ECO:0000256" key="3">
    <source>
        <dbReference type="PROSITE-ProRule" id="PRU00289"/>
    </source>
</evidence>
<keyword evidence="5" id="KW-0472">Membrane</keyword>
<gene>
    <name evidence="7" type="ORF">GCM10009751_22250</name>
</gene>
<keyword evidence="5" id="KW-0812">Transmembrane</keyword>
<feature type="domain" description="FtsK" evidence="6">
    <location>
        <begin position="377"/>
        <end position="571"/>
    </location>
</feature>
<keyword evidence="2 3" id="KW-0067">ATP-binding</keyword>
<dbReference type="InterPro" id="IPR027417">
    <property type="entry name" value="P-loop_NTPase"/>
</dbReference>
<evidence type="ECO:0000256" key="2">
    <source>
        <dbReference type="ARBA" id="ARBA00022840"/>
    </source>
</evidence>
<dbReference type="Pfam" id="PF01580">
    <property type="entry name" value="FtsK_SpoIIIE"/>
    <property type="match status" value="1"/>
</dbReference>
<evidence type="ECO:0000313" key="7">
    <source>
        <dbReference type="EMBL" id="GAA1863802.1"/>
    </source>
</evidence>